<dbReference type="AlphaFoldDB" id="A0A0D0A0V7"/>
<organism evidence="1 2">
    <name type="scientific">Suillus luteus UH-Slu-Lm8-n1</name>
    <dbReference type="NCBI Taxonomy" id="930992"/>
    <lineage>
        <taxon>Eukaryota</taxon>
        <taxon>Fungi</taxon>
        <taxon>Dikarya</taxon>
        <taxon>Basidiomycota</taxon>
        <taxon>Agaricomycotina</taxon>
        <taxon>Agaricomycetes</taxon>
        <taxon>Agaricomycetidae</taxon>
        <taxon>Boletales</taxon>
        <taxon>Suillineae</taxon>
        <taxon>Suillaceae</taxon>
        <taxon>Suillus</taxon>
    </lineage>
</organism>
<reference evidence="2" key="2">
    <citation type="submission" date="2015-01" db="EMBL/GenBank/DDBJ databases">
        <title>Evolutionary Origins and Diversification of the Mycorrhizal Mutualists.</title>
        <authorList>
            <consortium name="DOE Joint Genome Institute"/>
            <consortium name="Mycorrhizal Genomics Consortium"/>
            <person name="Kohler A."/>
            <person name="Kuo A."/>
            <person name="Nagy L.G."/>
            <person name="Floudas D."/>
            <person name="Copeland A."/>
            <person name="Barry K.W."/>
            <person name="Cichocki N."/>
            <person name="Veneault-Fourrey C."/>
            <person name="LaButti K."/>
            <person name="Lindquist E.A."/>
            <person name="Lipzen A."/>
            <person name="Lundell T."/>
            <person name="Morin E."/>
            <person name="Murat C."/>
            <person name="Riley R."/>
            <person name="Ohm R."/>
            <person name="Sun H."/>
            <person name="Tunlid A."/>
            <person name="Henrissat B."/>
            <person name="Grigoriev I.V."/>
            <person name="Hibbett D.S."/>
            <person name="Martin F."/>
        </authorList>
    </citation>
    <scope>NUCLEOTIDE SEQUENCE [LARGE SCALE GENOMIC DNA]</scope>
    <source>
        <strain evidence="2">UH-Slu-Lm8-n1</strain>
    </source>
</reference>
<dbReference type="HOGENOM" id="CLU_2623670_0_0_1"/>
<evidence type="ECO:0000313" key="1">
    <source>
        <dbReference type="EMBL" id="KIK43495.1"/>
    </source>
</evidence>
<dbReference type="EMBL" id="KN835211">
    <property type="protein sequence ID" value="KIK43495.1"/>
    <property type="molecule type" value="Genomic_DNA"/>
</dbReference>
<sequence>MLKLLHTTKTLLIHQPSANVDGPLKQLNSRMLEITSRYPGNRPALAYMTRMAFGTIQQGSGQPPNAPLVGRRLIGEVA</sequence>
<gene>
    <name evidence="1" type="ORF">CY34DRAFT_707697</name>
</gene>
<name>A0A0D0A0V7_9AGAM</name>
<accession>A0A0D0A0V7</accession>
<proteinExistence type="predicted"/>
<reference evidence="1 2" key="1">
    <citation type="submission" date="2014-04" db="EMBL/GenBank/DDBJ databases">
        <authorList>
            <consortium name="DOE Joint Genome Institute"/>
            <person name="Kuo A."/>
            <person name="Ruytinx J."/>
            <person name="Rineau F."/>
            <person name="Colpaert J."/>
            <person name="Kohler A."/>
            <person name="Nagy L.G."/>
            <person name="Floudas D."/>
            <person name="Copeland A."/>
            <person name="Barry K.W."/>
            <person name="Cichocki N."/>
            <person name="Veneault-Fourrey C."/>
            <person name="LaButti K."/>
            <person name="Lindquist E.A."/>
            <person name="Lipzen A."/>
            <person name="Lundell T."/>
            <person name="Morin E."/>
            <person name="Murat C."/>
            <person name="Sun H."/>
            <person name="Tunlid A."/>
            <person name="Henrissat B."/>
            <person name="Grigoriev I.V."/>
            <person name="Hibbett D.S."/>
            <person name="Martin F."/>
            <person name="Nordberg H.P."/>
            <person name="Cantor M.N."/>
            <person name="Hua S.X."/>
        </authorList>
    </citation>
    <scope>NUCLEOTIDE SEQUENCE [LARGE SCALE GENOMIC DNA]</scope>
    <source>
        <strain evidence="1 2">UH-Slu-Lm8-n1</strain>
    </source>
</reference>
<keyword evidence="2" id="KW-1185">Reference proteome</keyword>
<dbReference type="Proteomes" id="UP000054485">
    <property type="component" value="Unassembled WGS sequence"/>
</dbReference>
<protein>
    <submittedName>
        <fullName evidence="1">Uncharacterized protein</fullName>
    </submittedName>
</protein>
<evidence type="ECO:0000313" key="2">
    <source>
        <dbReference type="Proteomes" id="UP000054485"/>
    </source>
</evidence>
<dbReference type="InParanoid" id="A0A0D0A0V7"/>